<evidence type="ECO:0000313" key="5">
    <source>
        <dbReference type="Proteomes" id="UP000094565"/>
    </source>
</evidence>
<dbReference type="InterPro" id="IPR020592">
    <property type="entry name" value="Ribosomal_bS16_CS"/>
</dbReference>
<dbReference type="HAMAP" id="MF_00385">
    <property type="entry name" value="Ribosomal_bS16"/>
    <property type="match status" value="1"/>
</dbReference>
<dbReference type="PANTHER" id="PTHR12919">
    <property type="entry name" value="30S RIBOSOMAL PROTEIN S16"/>
    <property type="match status" value="1"/>
</dbReference>
<dbReference type="GO" id="GO:0003735">
    <property type="term" value="F:structural constituent of ribosome"/>
    <property type="evidence" value="ECO:0007669"/>
    <property type="project" value="InterPro"/>
</dbReference>
<name>A0A1B2J5Q8_PICPA</name>
<dbReference type="InterPro" id="IPR023803">
    <property type="entry name" value="Ribosomal_bS16_dom_sf"/>
</dbReference>
<proteinExistence type="inferred from homology"/>
<sequence>MKGSVRIRLARFGRKRQPVYNVVVAKARSARDSQPIEVIGTYNPIAPPLSPEQKLQGLVPTKDIQLDFQKSKYWLSVGAQPTPTIIRLFKKAGILPTEWPSTRVGPIVPEREVIQEKKDL</sequence>
<dbReference type="SUPFAM" id="SSF54565">
    <property type="entry name" value="Ribosomal protein S16"/>
    <property type="match status" value="1"/>
</dbReference>
<reference evidence="4 5" key="1">
    <citation type="submission" date="2016-02" db="EMBL/GenBank/DDBJ databases">
        <title>Comparative genomic and transcriptomic foundation for Pichia pastoris.</title>
        <authorList>
            <person name="Love K.R."/>
            <person name="Shah K.A."/>
            <person name="Whittaker C.A."/>
            <person name="Wu J."/>
            <person name="Bartlett M.C."/>
            <person name="Ma D."/>
            <person name="Leeson R.L."/>
            <person name="Priest M."/>
            <person name="Young S.K."/>
            <person name="Love J.C."/>
        </authorList>
    </citation>
    <scope>NUCLEOTIDE SEQUENCE [LARGE SCALE GENOMIC DNA]</scope>
    <source>
        <strain evidence="4 5">ATCC 28485</strain>
    </source>
</reference>
<dbReference type="PANTHER" id="PTHR12919:SF20">
    <property type="entry name" value="SMALL RIBOSOMAL SUBUNIT PROTEIN BS16M"/>
    <property type="match status" value="1"/>
</dbReference>
<gene>
    <name evidence="4" type="primary">MRPS16</name>
    <name evidence="4" type="ORF">ATY40_BA7500741</name>
</gene>
<comment type="similarity">
    <text evidence="1">Belongs to the bacterial ribosomal protein bS16 family.</text>
</comment>
<evidence type="ECO:0000256" key="3">
    <source>
        <dbReference type="ARBA" id="ARBA00023274"/>
    </source>
</evidence>
<dbReference type="NCBIfam" id="TIGR00002">
    <property type="entry name" value="S16"/>
    <property type="match status" value="1"/>
</dbReference>
<dbReference type="AlphaFoldDB" id="A0A1B2J5Q8"/>
<keyword evidence="2" id="KW-0689">Ribosomal protein</keyword>
<dbReference type="GO" id="GO:0005763">
    <property type="term" value="C:mitochondrial small ribosomal subunit"/>
    <property type="evidence" value="ECO:0007669"/>
    <property type="project" value="TreeGrafter"/>
</dbReference>
<dbReference type="FunFam" id="3.30.1320.10:FF:000013">
    <property type="entry name" value="Mitochondrial ribosomal protein"/>
    <property type="match status" value="1"/>
</dbReference>
<dbReference type="Pfam" id="PF00886">
    <property type="entry name" value="Ribosomal_S16"/>
    <property type="match status" value="1"/>
</dbReference>
<keyword evidence="3" id="KW-0687">Ribonucleoprotein</keyword>
<dbReference type="InterPro" id="IPR000307">
    <property type="entry name" value="Ribosomal_bS16"/>
</dbReference>
<evidence type="ECO:0000256" key="2">
    <source>
        <dbReference type="ARBA" id="ARBA00022980"/>
    </source>
</evidence>
<dbReference type="OrthoDB" id="407221at2759"/>
<dbReference type="GO" id="GO:0032543">
    <property type="term" value="P:mitochondrial translation"/>
    <property type="evidence" value="ECO:0007669"/>
    <property type="project" value="TreeGrafter"/>
</dbReference>
<evidence type="ECO:0000313" key="4">
    <source>
        <dbReference type="EMBL" id="ANZ73324.1"/>
    </source>
</evidence>
<dbReference type="Gene3D" id="3.30.1320.10">
    <property type="match status" value="1"/>
</dbReference>
<dbReference type="EMBL" id="CP014584">
    <property type="protein sequence ID" value="ANZ73324.1"/>
    <property type="molecule type" value="Genomic_DNA"/>
</dbReference>
<dbReference type="PROSITE" id="PS00732">
    <property type="entry name" value="RIBOSOMAL_S16"/>
    <property type="match status" value="1"/>
</dbReference>
<dbReference type="Proteomes" id="UP000094565">
    <property type="component" value="Chromosome 1"/>
</dbReference>
<protein>
    <submittedName>
        <fullName evidence="4">BA75_00741T0</fullName>
    </submittedName>
</protein>
<evidence type="ECO:0000256" key="1">
    <source>
        <dbReference type="ARBA" id="ARBA00006668"/>
    </source>
</evidence>
<organism evidence="4 5">
    <name type="scientific">Komagataella pastoris</name>
    <name type="common">Yeast</name>
    <name type="synonym">Pichia pastoris</name>
    <dbReference type="NCBI Taxonomy" id="4922"/>
    <lineage>
        <taxon>Eukaryota</taxon>
        <taxon>Fungi</taxon>
        <taxon>Dikarya</taxon>
        <taxon>Ascomycota</taxon>
        <taxon>Saccharomycotina</taxon>
        <taxon>Pichiomycetes</taxon>
        <taxon>Pichiales</taxon>
        <taxon>Pichiaceae</taxon>
        <taxon>Komagataella</taxon>
    </lineage>
</organism>
<keyword evidence="5" id="KW-1185">Reference proteome</keyword>
<accession>A0A1B2J5Q8</accession>